<evidence type="ECO:0000313" key="2">
    <source>
        <dbReference type="EMBL" id="KAK0518057.1"/>
    </source>
</evidence>
<dbReference type="EMBL" id="JAPDMQ010001451">
    <property type="protein sequence ID" value="KAK0518057.1"/>
    <property type="molecule type" value="Genomic_DNA"/>
</dbReference>
<accession>A0AAN6G7E2</accession>
<reference evidence="2" key="1">
    <citation type="journal article" date="2023" name="PhytoFront">
        <title>Draft Genome Resources of Seven Strains of Tilletia horrida, Causal Agent of Kernel Smut of Rice.</title>
        <authorList>
            <person name="Khanal S."/>
            <person name="Antony Babu S."/>
            <person name="Zhou X.G."/>
        </authorList>
    </citation>
    <scope>NUCLEOTIDE SEQUENCE</scope>
    <source>
        <strain evidence="2">TX3</strain>
    </source>
</reference>
<dbReference type="Proteomes" id="UP001176521">
    <property type="component" value="Unassembled WGS sequence"/>
</dbReference>
<sequence length="299" mass="32257">MQIAFPSVRAEDEMNALRRRGTPLAVLQLSWALLTTGACAVLVVNGFRCAPVRVLRGLQQGSICSPAFFNLLIDELLHLLNADRPPDRPAAIFYADDGSILAESVEEAQRLLDCAEHSLLNFGGGLVHHFAASGTGSVSTHHLSALNEFYAEAACWICDLPSNRSSLALSMSGLLPGRLRLEHLALGLELHLHADRILTIIDPTAPLLATRWRAGTAFWGSRCLCGSAWSRGHVACLMDAMGLSVPGSPDIADLTSTASSLLFAWARGQEALAHVHLIDFLLGHHRPEWHETGLATLQA</sequence>
<organism evidence="2 3">
    <name type="scientific">Tilletia horrida</name>
    <dbReference type="NCBI Taxonomy" id="155126"/>
    <lineage>
        <taxon>Eukaryota</taxon>
        <taxon>Fungi</taxon>
        <taxon>Dikarya</taxon>
        <taxon>Basidiomycota</taxon>
        <taxon>Ustilaginomycotina</taxon>
        <taxon>Exobasidiomycetes</taxon>
        <taxon>Tilletiales</taxon>
        <taxon>Tilletiaceae</taxon>
        <taxon>Tilletia</taxon>
    </lineage>
</organism>
<name>A0AAN6G7E2_9BASI</name>
<proteinExistence type="predicted"/>
<feature type="domain" description="Reverse transcriptase" evidence="1">
    <location>
        <begin position="4"/>
        <end position="121"/>
    </location>
</feature>
<keyword evidence="3" id="KW-1185">Reference proteome</keyword>
<evidence type="ECO:0000259" key="1">
    <source>
        <dbReference type="Pfam" id="PF00078"/>
    </source>
</evidence>
<dbReference type="InterPro" id="IPR043502">
    <property type="entry name" value="DNA/RNA_pol_sf"/>
</dbReference>
<dbReference type="AlphaFoldDB" id="A0AAN6G7E2"/>
<comment type="caution">
    <text evidence="2">The sequence shown here is derived from an EMBL/GenBank/DDBJ whole genome shotgun (WGS) entry which is preliminary data.</text>
</comment>
<evidence type="ECO:0000313" key="3">
    <source>
        <dbReference type="Proteomes" id="UP001176521"/>
    </source>
</evidence>
<gene>
    <name evidence="2" type="ORF">OC842_007914</name>
</gene>
<dbReference type="Pfam" id="PF00078">
    <property type="entry name" value="RVT_1"/>
    <property type="match status" value="1"/>
</dbReference>
<feature type="non-terminal residue" evidence="2">
    <location>
        <position position="299"/>
    </location>
</feature>
<dbReference type="SUPFAM" id="SSF56672">
    <property type="entry name" value="DNA/RNA polymerases"/>
    <property type="match status" value="1"/>
</dbReference>
<protein>
    <recommendedName>
        <fullName evidence="1">Reverse transcriptase domain-containing protein</fullName>
    </recommendedName>
</protein>
<dbReference type="InterPro" id="IPR000477">
    <property type="entry name" value="RT_dom"/>
</dbReference>